<name>A0A8J4A3F4_9ACTN</name>
<dbReference type="EMBL" id="BOPH01000102">
    <property type="protein sequence ID" value="GIJ72635.1"/>
    <property type="molecule type" value="Genomic_DNA"/>
</dbReference>
<keyword evidence="3" id="KW-1185">Reference proteome</keyword>
<accession>A0A8J4A3F4</accession>
<dbReference type="Proteomes" id="UP000635606">
    <property type="component" value="Unassembled WGS sequence"/>
</dbReference>
<proteinExistence type="predicted"/>
<keyword evidence="1" id="KW-1133">Transmembrane helix</keyword>
<protein>
    <submittedName>
        <fullName evidence="2">Uncharacterized protein</fullName>
    </submittedName>
</protein>
<evidence type="ECO:0000313" key="3">
    <source>
        <dbReference type="Proteomes" id="UP000635606"/>
    </source>
</evidence>
<comment type="caution">
    <text evidence="2">The sequence shown here is derived from an EMBL/GenBank/DDBJ whole genome shotgun (WGS) entry which is preliminary data.</text>
</comment>
<evidence type="ECO:0000256" key="1">
    <source>
        <dbReference type="SAM" id="Phobius"/>
    </source>
</evidence>
<dbReference type="AlphaFoldDB" id="A0A8J4A3F4"/>
<organism evidence="2 3">
    <name type="scientific">Virgisporangium ochraceum</name>
    <dbReference type="NCBI Taxonomy" id="65505"/>
    <lineage>
        <taxon>Bacteria</taxon>
        <taxon>Bacillati</taxon>
        <taxon>Actinomycetota</taxon>
        <taxon>Actinomycetes</taxon>
        <taxon>Micromonosporales</taxon>
        <taxon>Micromonosporaceae</taxon>
        <taxon>Virgisporangium</taxon>
    </lineage>
</organism>
<feature type="transmembrane region" description="Helical" evidence="1">
    <location>
        <begin position="67"/>
        <end position="85"/>
    </location>
</feature>
<feature type="transmembrane region" description="Helical" evidence="1">
    <location>
        <begin position="35"/>
        <end position="55"/>
    </location>
</feature>
<sequence length="91" mass="10336">MGCLFAIFAGLFPRLALFMIFIVRPRFVDAAFDTWFWPILGILFLPFATLMYVLFYTPGVGLVGWEWFWVAIAAAIDIAHIGASAKYRLGR</sequence>
<keyword evidence="1" id="KW-0812">Transmembrane</keyword>
<gene>
    <name evidence="2" type="ORF">Voc01_075520</name>
</gene>
<feature type="transmembrane region" description="Helical" evidence="1">
    <location>
        <begin position="6"/>
        <end position="23"/>
    </location>
</feature>
<keyword evidence="1" id="KW-0472">Membrane</keyword>
<evidence type="ECO:0000313" key="2">
    <source>
        <dbReference type="EMBL" id="GIJ72635.1"/>
    </source>
</evidence>
<reference evidence="2" key="1">
    <citation type="submission" date="2021-01" db="EMBL/GenBank/DDBJ databases">
        <title>Whole genome shotgun sequence of Virgisporangium ochraceum NBRC 16418.</title>
        <authorList>
            <person name="Komaki H."/>
            <person name="Tamura T."/>
        </authorList>
    </citation>
    <scope>NUCLEOTIDE SEQUENCE</scope>
    <source>
        <strain evidence="2">NBRC 16418</strain>
    </source>
</reference>